<evidence type="ECO:0000256" key="2">
    <source>
        <dbReference type="ARBA" id="ARBA00022741"/>
    </source>
</evidence>
<dbReference type="CDD" id="cd03219">
    <property type="entry name" value="ABC_Mj1267_LivG_branched"/>
    <property type="match status" value="1"/>
</dbReference>
<dbReference type="InterPro" id="IPR003439">
    <property type="entry name" value="ABC_transporter-like_ATP-bd"/>
</dbReference>
<dbReference type="GO" id="GO:0005304">
    <property type="term" value="F:L-valine transmembrane transporter activity"/>
    <property type="evidence" value="ECO:0007669"/>
    <property type="project" value="TreeGrafter"/>
</dbReference>
<reference evidence="5" key="2">
    <citation type="journal article" date="2021" name="PeerJ">
        <title>Extensive microbial diversity within the chicken gut microbiome revealed by metagenomics and culture.</title>
        <authorList>
            <person name="Gilroy R."/>
            <person name="Ravi A."/>
            <person name="Getino M."/>
            <person name="Pursley I."/>
            <person name="Horton D.L."/>
            <person name="Alikhan N.F."/>
            <person name="Baker D."/>
            <person name="Gharbi K."/>
            <person name="Hall N."/>
            <person name="Watson M."/>
            <person name="Adriaenssens E.M."/>
            <person name="Foster-Nyarko E."/>
            <person name="Jarju S."/>
            <person name="Secka A."/>
            <person name="Antonio M."/>
            <person name="Oren A."/>
            <person name="Chaudhuri R.R."/>
            <person name="La Ragione R."/>
            <person name="Hildebrand F."/>
            <person name="Pallen M.J."/>
        </authorList>
    </citation>
    <scope>NUCLEOTIDE SEQUENCE</scope>
    <source>
        <strain evidence="5">ChiHcec3-11533</strain>
    </source>
</reference>
<dbReference type="Gene3D" id="3.40.50.300">
    <property type="entry name" value="P-loop containing nucleotide triphosphate hydrolases"/>
    <property type="match status" value="1"/>
</dbReference>
<dbReference type="SMART" id="SM00382">
    <property type="entry name" value="AAA"/>
    <property type="match status" value="1"/>
</dbReference>
<keyword evidence="3 5" id="KW-0067">ATP-binding</keyword>
<dbReference type="SUPFAM" id="SSF52540">
    <property type="entry name" value="P-loop containing nucleoside triphosphate hydrolases"/>
    <property type="match status" value="1"/>
</dbReference>
<dbReference type="Pfam" id="PF00005">
    <property type="entry name" value="ABC_tran"/>
    <property type="match status" value="1"/>
</dbReference>
<sequence>MLLEIKNLAKNFGGVAAVKDVSLMVDKDQIVSIIGPNGAGKTTLFNLVSGVYRANAGEILFEGKNLVGRPQHEIARRGIARTFQNIRLFQGLTVLENVMTALDSISRYNILSAMMTLPSKRKTDRENRERALEALELVQLLEYRDEQPSNLPYGLQRRVELARAIVTAPKLLMLDEPAAGLNPSEVREFIERVARLKEKFHFGILIIEHRMQVVNELSERIYVVNFGNLLACGTPAEIQQNPEVIKAYIGEEASEC</sequence>
<organism evidence="5 6">
    <name type="scientific">Candidatus Pullichristensenella excrementigallinarum</name>
    <dbReference type="NCBI Taxonomy" id="2840907"/>
    <lineage>
        <taxon>Bacteria</taxon>
        <taxon>Bacillati</taxon>
        <taxon>Bacillota</taxon>
        <taxon>Clostridia</taxon>
        <taxon>Candidatus Pullichristensenella</taxon>
    </lineage>
</organism>
<dbReference type="Proteomes" id="UP000824072">
    <property type="component" value="Unassembled WGS sequence"/>
</dbReference>
<reference evidence="5" key="1">
    <citation type="submission" date="2020-10" db="EMBL/GenBank/DDBJ databases">
        <authorList>
            <person name="Gilroy R."/>
        </authorList>
    </citation>
    <scope>NUCLEOTIDE SEQUENCE</scope>
    <source>
        <strain evidence="5">ChiHcec3-11533</strain>
    </source>
</reference>
<keyword evidence="1" id="KW-0813">Transport</keyword>
<gene>
    <name evidence="5" type="ORF">IAB02_06580</name>
</gene>
<dbReference type="GO" id="GO:0015188">
    <property type="term" value="F:L-isoleucine transmembrane transporter activity"/>
    <property type="evidence" value="ECO:0007669"/>
    <property type="project" value="TreeGrafter"/>
</dbReference>
<name>A0A9D1LB89_9FIRM</name>
<proteinExistence type="predicted"/>
<accession>A0A9D1LB89</accession>
<dbReference type="AlphaFoldDB" id="A0A9D1LB89"/>
<dbReference type="Pfam" id="PF12399">
    <property type="entry name" value="BCA_ABC_TP_C"/>
    <property type="match status" value="1"/>
</dbReference>
<evidence type="ECO:0000256" key="3">
    <source>
        <dbReference type="ARBA" id="ARBA00022840"/>
    </source>
</evidence>
<comment type="caution">
    <text evidence="5">The sequence shown here is derived from an EMBL/GenBank/DDBJ whole genome shotgun (WGS) entry which is preliminary data.</text>
</comment>
<dbReference type="GO" id="GO:1903805">
    <property type="term" value="P:L-valine import across plasma membrane"/>
    <property type="evidence" value="ECO:0007669"/>
    <property type="project" value="TreeGrafter"/>
</dbReference>
<dbReference type="GO" id="GO:0005886">
    <property type="term" value="C:plasma membrane"/>
    <property type="evidence" value="ECO:0007669"/>
    <property type="project" value="TreeGrafter"/>
</dbReference>
<dbReference type="InterPro" id="IPR003593">
    <property type="entry name" value="AAA+_ATPase"/>
</dbReference>
<dbReference type="GO" id="GO:0015808">
    <property type="term" value="P:L-alanine transport"/>
    <property type="evidence" value="ECO:0007669"/>
    <property type="project" value="TreeGrafter"/>
</dbReference>
<dbReference type="GO" id="GO:0042941">
    <property type="term" value="P:D-alanine transmembrane transport"/>
    <property type="evidence" value="ECO:0007669"/>
    <property type="project" value="TreeGrafter"/>
</dbReference>
<dbReference type="InterPro" id="IPR027417">
    <property type="entry name" value="P-loop_NTPase"/>
</dbReference>
<dbReference type="PROSITE" id="PS50893">
    <property type="entry name" value="ABC_TRANSPORTER_2"/>
    <property type="match status" value="1"/>
</dbReference>
<dbReference type="EMBL" id="DVMU01000149">
    <property type="protein sequence ID" value="HIU34213.1"/>
    <property type="molecule type" value="Genomic_DNA"/>
</dbReference>
<dbReference type="PANTHER" id="PTHR45772:SF7">
    <property type="entry name" value="AMINO ACID ABC TRANSPORTER ATP-BINDING PROTEIN"/>
    <property type="match status" value="1"/>
</dbReference>
<dbReference type="InterPro" id="IPR051120">
    <property type="entry name" value="ABC_AA/LPS_Transport"/>
</dbReference>
<evidence type="ECO:0000259" key="4">
    <source>
        <dbReference type="PROSITE" id="PS50893"/>
    </source>
</evidence>
<dbReference type="GO" id="GO:0005524">
    <property type="term" value="F:ATP binding"/>
    <property type="evidence" value="ECO:0007669"/>
    <property type="project" value="UniProtKB-KW"/>
</dbReference>
<dbReference type="GO" id="GO:0015192">
    <property type="term" value="F:L-phenylalanine transmembrane transporter activity"/>
    <property type="evidence" value="ECO:0007669"/>
    <property type="project" value="TreeGrafter"/>
</dbReference>
<keyword evidence="2" id="KW-0547">Nucleotide-binding</keyword>
<dbReference type="FunFam" id="3.40.50.300:FF:000421">
    <property type="entry name" value="Branched-chain amino acid ABC transporter ATP-binding protein"/>
    <property type="match status" value="1"/>
</dbReference>
<dbReference type="InterPro" id="IPR032823">
    <property type="entry name" value="BCA_ABC_TP_C"/>
</dbReference>
<protein>
    <submittedName>
        <fullName evidence="5">ABC transporter ATP-binding protein</fullName>
    </submittedName>
</protein>
<dbReference type="GO" id="GO:0016887">
    <property type="term" value="F:ATP hydrolysis activity"/>
    <property type="evidence" value="ECO:0007669"/>
    <property type="project" value="InterPro"/>
</dbReference>
<evidence type="ECO:0000256" key="1">
    <source>
        <dbReference type="ARBA" id="ARBA00022448"/>
    </source>
</evidence>
<dbReference type="PANTHER" id="PTHR45772">
    <property type="entry name" value="CONSERVED COMPONENT OF ABC TRANSPORTER FOR NATURAL AMINO ACIDS-RELATED"/>
    <property type="match status" value="1"/>
</dbReference>
<dbReference type="GO" id="GO:1903806">
    <property type="term" value="P:L-isoleucine import across plasma membrane"/>
    <property type="evidence" value="ECO:0007669"/>
    <property type="project" value="TreeGrafter"/>
</dbReference>
<evidence type="ECO:0000313" key="5">
    <source>
        <dbReference type="EMBL" id="HIU34213.1"/>
    </source>
</evidence>
<evidence type="ECO:0000313" key="6">
    <source>
        <dbReference type="Proteomes" id="UP000824072"/>
    </source>
</evidence>
<feature type="domain" description="ABC transporter" evidence="4">
    <location>
        <begin position="3"/>
        <end position="251"/>
    </location>
</feature>